<evidence type="ECO:0000313" key="3">
    <source>
        <dbReference type="Proteomes" id="UP000886523"/>
    </source>
</evidence>
<evidence type="ECO:0000256" key="1">
    <source>
        <dbReference type="SAM" id="MobiDB-lite"/>
    </source>
</evidence>
<protein>
    <submittedName>
        <fullName evidence="2">Uncharacterized protein</fullName>
    </submittedName>
</protein>
<keyword evidence="3" id="KW-1185">Reference proteome</keyword>
<dbReference type="Proteomes" id="UP000886523">
    <property type="component" value="Unassembled WGS sequence"/>
</dbReference>
<accession>A0A9P6E0M9</accession>
<dbReference type="AlphaFoldDB" id="A0A9P6E0M9"/>
<feature type="region of interest" description="Disordered" evidence="1">
    <location>
        <begin position="1"/>
        <end position="33"/>
    </location>
</feature>
<gene>
    <name evidence="2" type="ORF">BS47DRAFT_1338564</name>
</gene>
<sequence length="70" mass="8102">MGIITRLRKTHKRDRETARRPASTSQKQLGIRAQNRKLVSHILKPMSKYKGTCGARRMGIPMYLHTIIWG</sequence>
<organism evidence="2 3">
    <name type="scientific">Hydnum rufescens UP504</name>
    <dbReference type="NCBI Taxonomy" id="1448309"/>
    <lineage>
        <taxon>Eukaryota</taxon>
        <taxon>Fungi</taxon>
        <taxon>Dikarya</taxon>
        <taxon>Basidiomycota</taxon>
        <taxon>Agaricomycotina</taxon>
        <taxon>Agaricomycetes</taxon>
        <taxon>Cantharellales</taxon>
        <taxon>Hydnaceae</taxon>
        <taxon>Hydnum</taxon>
    </lineage>
</organism>
<evidence type="ECO:0000313" key="2">
    <source>
        <dbReference type="EMBL" id="KAF9518289.1"/>
    </source>
</evidence>
<feature type="compositionally biased region" description="Basic residues" evidence="1">
    <location>
        <begin position="1"/>
        <end position="12"/>
    </location>
</feature>
<reference evidence="2" key="1">
    <citation type="journal article" date="2020" name="Nat. Commun.">
        <title>Large-scale genome sequencing of mycorrhizal fungi provides insights into the early evolution of symbiotic traits.</title>
        <authorList>
            <person name="Miyauchi S."/>
            <person name="Kiss E."/>
            <person name="Kuo A."/>
            <person name="Drula E."/>
            <person name="Kohler A."/>
            <person name="Sanchez-Garcia M."/>
            <person name="Morin E."/>
            <person name="Andreopoulos B."/>
            <person name="Barry K.W."/>
            <person name="Bonito G."/>
            <person name="Buee M."/>
            <person name="Carver A."/>
            <person name="Chen C."/>
            <person name="Cichocki N."/>
            <person name="Clum A."/>
            <person name="Culley D."/>
            <person name="Crous P.W."/>
            <person name="Fauchery L."/>
            <person name="Girlanda M."/>
            <person name="Hayes R.D."/>
            <person name="Keri Z."/>
            <person name="LaButti K."/>
            <person name="Lipzen A."/>
            <person name="Lombard V."/>
            <person name="Magnuson J."/>
            <person name="Maillard F."/>
            <person name="Murat C."/>
            <person name="Nolan M."/>
            <person name="Ohm R.A."/>
            <person name="Pangilinan J."/>
            <person name="Pereira M.F."/>
            <person name="Perotto S."/>
            <person name="Peter M."/>
            <person name="Pfister S."/>
            <person name="Riley R."/>
            <person name="Sitrit Y."/>
            <person name="Stielow J.B."/>
            <person name="Szollosi G."/>
            <person name="Zifcakova L."/>
            <person name="Stursova M."/>
            <person name="Spatafora J.W."/>
            <person name="Tedersoo L."/>
            <person name="Vaario L.M."/>
            <person name="Yamada A."/>
            <person name="Yan M."/>
            <person name="Wang P."/>
            <person name="Xu J."/>
            <person name="Bruns T."/>
            <person name="Baldrian P."/>
            <person name="Vilgalys R."/>
            <person name="Dunand C."/>
            <person name="Henrissat B."/>
            <person name="Grigoriev I.V."/>
            <person name="Hibbett D."/>
            <person name="Nagy L.G."/>
            <person name="Martin F.M."/>
        </authorList>
    </citation>
    <scope>NUCLEOTIDE SEQUENCE</scope>
    <source>
        <strain evidence="2">UP504</strain>
    </source>
</reference>
<dbReference type="EMBL" id="MU128926">
    <property type="protein sequence ID" value="KAF9518289.1"/>
    <property type="molecule type" value="Genomic_DNA"/>
</dbReference>
<name>A0A9P6E0M9_9AGAM</name>
<comment type="caution">
    <text evidence="2">The sequence shown here is derived from an EMBL/GenBank/DDBJ whole genome shotgun (WGS) entry which is preliminary data.</text>
</comment>
<proteinExistence type="predicted"/>